<keyword evidence="1" id="KW-0732">Signal</keyword>
<dbReference type="InterPro" id="IPR036426">
    <property type="entry name" value="Bulb-type_lectin_dom_sf"/>
</dbReference>
<evidence type="ECO:0000256" key="1">
    <source>
        <dbReference type="ARBA" id="ARBA00022729"/>
    </source>
</evidence>
<reference evidence="3 4" key="1">
    <citation type="submission" date="2022-03" db="EMBL/GenBank/DDBJ databases">
        <authorList>
            <person name="Nunn A."/>
            <person name="Chopra R."/>
            <person name="Nunn A."/>
            <person name="Contreras Garrido A."/>
        </authorList>
    </citation>
    <scope>NUCLEOTIDE SEQUENCE [LARGE SCALE GENOMIC DNA]</scope>
</reference>
<dbReference type="PANTHER" id="PTHR47976">
    <property type="entry name" value="G-TYPE LECTIN S-RECEPTOR-LIKE SERINE/THREONINE-PROTEIN KINASE SD2-5"/>
    <property type="match status" value="1"/>
</dbReference>
<protein>
    <submittedName>
        <fullName evidence="3">Uncharacterized protein</fullName>
    </submittedName>
</protein>
<name>A0AAU9RF59_THLAR</name>
<keyword evidence="4" id="KW-1185">Reference proteome</keyword>
<dbReference type="EMBL" id="CAJVSB020000041">
    <property type="protein sequence ID" value="CAH2040889.1"/>
    <property type="molecule type" value="Genomic_DNA"/>
</dbReference>
<dbReference type="Gene3D" id="2.90.10.10">
    <property type="entry name" value="Bulb-type lectin domain"/>
    <property type="match status" value="1"/>
</dbReference>
<evidence type="ECO:0000256" key="2">
    <source>
        <dbReference type="ARBA" id="ARBA00023157"/>
    </source>
</evidence>
<keyword evidence="2" id="KW-1015">Disulfide bond</keyword>
<accession>A0AAU9RF59</accession>
<dbReference type="Gene3D" id="1.10.510.10">
    <property type="entry name" value="Transferase(Phosphotransferase) domain 1"/>
    <property type="match status" value="1"/>
</dbReference>
<evidence type="ECO:0000313" key="4">
    <source>
        <dbReference type="Proteomes" id="UP000836841"/>
    </source>
</evidence>
<dbReference type="PANTHER" id="PTHR47976:SF15">
    <property type="entry name" value="G-TYPE LECTIN S-RECEPTOR-LIKE SERINE_THREONINE-PROTEIN KINASE RLK1"/>
    <property type="match status" value="1"/>
</dbReference>
<organism evidence="3 4">
    <name type="scientific">Thlaspi arvense</name>
    <name type="common">Field penny-cress</name>
    <dbReference type="NCBI Taxonomy" id="13288"/>
    <lineage>
        <taxon>Eukaryota</taxon>
        <taxon>Viridiplantae</taxon>
        <taxon>Streptophyta</taxon>
        <taxon>Embryophyta</taxon>
        <taxon>Tracheophyta</taxon>
        <taxon>Spermatophyta</taxon>
        <taxon>Magnoliopsida</taxon>
        <taxon>eudicotyledons</taxon>
        <taxon>Gunneridae</taxon>
        <taxon>Pentapetalae</taxon>
        <taxon>rosids</taxon>
        <taxon>malvids</taxon>
        <taxon>Brassicales</taxon>
        <taxon>Brassicaceae</taxon>
        <taxon>Thlaspideae</taxon>
        <taxon>Thlaspi</taxon>
    </lineage>
</organism>
<gene>
    <name evidence="3" type="ORF">TAV2_LOCUS4221</name>
</gene>
<dbReference type="AlphaFoldDB" id="A0AAU9RF59"/>
<sequence>MIRISSCFPSGSINYQTKQLFGPQGIELWKPNKVLSVIAYGFMNDTGNFMLLHNDSSPGWESFQSPTDTMLPTQIMNLGGVLHSRQSENRFTPGRFQCRLLSDGNLVLNTRDVQSDFPYEAYYSSGTSDSSNISNSGYQVVFDQTAQMYILRGNNQRMDLATEKLPLSFVKDYYHRTTLNFDGVFGQYYHPKNLSGNPGWKALWVQPDNICLRNTLFGGGSGTCGFNSICRLDVNRRPICECPLHYELLDPNDKHGSCKPRFTQICEEDNSKSVEDLYDFEELIETNWVYGDYETIDPSTEIMCRNSCLYDCFCAAAVFNGNQCWKKGQPLKNGRSDPSANVNGKSFLKFKKADIPPTTFTPTHEINKTKERGTLILVGSLLLEGMLDVLVENDVEALNDREKLERFVMVAFWCIQEDASLRPTMRKVCQMLEGGFEVPVPQNPNQVSFRD</sequence>
<dbReference type="SUPFAM" id="SSF51110">
    <property type="entry name" value="alpha-D-mannose-specific plant lectins"/>
    <property type="match status" value="1"/>
</dbReference>
<comment type="caution">
    <text evidence="3">The sequence shown here is derived from an EMBL/GenBank/DDBJ whole genome shotgun (WGS) entry which is preliminary data.</text>
</comment>
<evidence type="ECO:0000313" key="3">
    <source>
        <dbReference type="EMBL" id="CAH2040889.1"/>
    </source>
</evidence>
<dbReference type="InterPro" id="IPR051343">
    <property type="entry name" value="G-type_lectin_kinases/EP1-like"/>
</dbReference>
<proteinExistence type="predicted"/>
<dbReference type="Proteomes" id="UP000836841">
    <property type="component" value="Unassembled WGS sequence"/>
</dbReference>